<dbReference type="EMBL" id="JADBEK010000001">
    <property type="protein sequence ID" value="MBE1586822.1"/>
    <property type="molecule type" value="Genomic_DNA"/>
</dbReference>
<keyword evidence="2" id="KW-1185">Reference proteome</keyword>
<dbReference type="Proteomes" id="UP000633509">
    <property type="component" value="Unassembled WGS sequence"/>
</dbReference>
<protein>
    <submittedName>
        <fullName evidence="1">Uncharacterized protein</fullName>
    </submittedName>
</protein>
<name>A0ABR9M1P9_9ACTN</name>
<reference evidence="1 2" key="1">
    <citation type="submission" date="2020-10" db="EMBL/GenBank/DDBJ databases">
        <title>Sequencing the genomes of 1000 actinobacteria strains.</title>
        <authorList>
            <person name="Klenk H.-P."/>
        </authorList>
    </citation>
    <scope>NUCLEOTIDE SEQUENCE [LARGE SCALE GENOMIC DNA]</scope>
    <source>
        <strain evidence="1 2">DSM 43173</strain>
    </source>
</reference>
<gene>
    <name evidence="1" type="ORF">H4W80_005080</name>
</gene>
<evidence type="ECO:0000313" key="2">
    <source>
        <dbReference type="Proteomes" id="UP000633509"/>
    </source>
</evidence>
<proteinExistence type="predicted"/>
<comment type="caution">
    <text evidence="1">The sequence shown here is derived from an EMBL/GenBank/DDBJ whole genome shotgun (WGS) entry which is preliminary data.</text>
</comment>
<organism evidence="1 2">
    <name type="scientific">Nonomuraea angiospora</name>
    <dbReference type="NCBI Taxonomy" id="46172"/>
    <lineage>
        <taxon>Bacteria</taxon>
        <taxon>Bacillati</taxon>
        <taxon>Actinomycetota</taxon>
        <taxon>Actinomycetes</taxon>
        <taxon>Streptosporangiales</taxon>
        <taxon>Streptosporangiaceae</taxon>
        <taxon>Nonomuraea</taxon>
    </lineage>
</organism>
<accession>A0ABR9M1P9</accession>
<dbReference type="RefSeq" id="WP_192787321.1">
    <property type="nucleotide sequence ID" value="NZ_JADBEK010000001.1"/>
</dbReference>
<evidence type="ECO:0000313" key="1">
    <source>
        <dbReference type="EMBL" id="MBE1586822.1"/>
    </source>
</evidence>
<sequence length="121" mass="13690">MTVTRFHDLPLAQRDREWDAAAADKRVRKWADAEDKPNAKYREAFSWYDADDADEFGAYKLPIADVVNGELKAVPRAVFAAAAVMEGARGGVDLPKQDIERVKGHLARYYAKLGEEPPWER</sequence>